<dbReference type="GeneID" id="42365290"/>
<sequence length="129" mass="14415">MIQDTSFIIELLDGNKAAINKLKNLKGEPEKISSVTVLELHEGVARSSKPEKERKQVLNVLNSKNIIQADRKVMKKAGEISGNLANKGERIDREDCIIAATALLEQDPVVTTNTKHFERIENLEIEPIK</sequence>
<dbReference type="AlphaFoldDB" id="A0A5Q0UGR7"/>
<evidence type="ECO:0000313" key="8">
    <source>
        <dbReference type="EMBL" id="QGA80784.1"/>
    </source>
</evidence>
<dbReference type="OrthoDB" id="38049at2157"/>
<keyword evidence="4" id="KW-0378">Hydrolase</keyword>
<dbReference type="Gene3D" id="3.40.50.1010">
    <property type="entry name" value="5'-nuclease"/>
    <property type="match status" value="1"/>
</dbReference>
<evidence type="ECO:0000256" key="6">
    <source>
        <dbReference type="ARBA" id="ARBA00038093"/>
    </source>
</evidence>
<evidence type="ECO:0000259" key="7">
    <source>
        <dbReference type="Pfam" id="PF01850"/>
    </source>
</evidence>
<keyword evidence="2" id="KW-0540">Nuclease</keyword>
<evidence type="ECO:0000256" key="4">
    <source>
        <dbReference type="ARBA" id="ARBA00022801"/>
    </source>
</evidence>
<keyword evidence="5" id="KW-0460">Magnesium</keyword>
<evidence type="ECO:0000313" key="9">
    <source>
        <dbReference type="Proteomes" id="UP000377803"/>
    </source>
</evidence>
<evidence type="ECO:0000256" key="5">
    <source>
        <dbReference type="ARBA" id="ARBA00022842"/>
    </source>
</evidence>
<dbReference type="SUPFAM" id="SSF88723">
    <property type="entry name" value="PIN domain-like"/>
    <property type="match status" value="1"/>
</dbReference>
<feature type="domain" description="PIN" evidence="7">
    <location>
        <begin position="3"/>
        <end position="121"/>
    </location>
</feature>
<dbReference type="RefSeq" id="WP_153550524.1">
    <property type="nucleotide sequence ID" value="NZ_CP040089.1"/>
</dbReference>
<evidence type="ECO:0000256" key="2">
    <source>
        <dbReference type="ARBA" id="ARBA00022722"/>
    </source>
</evidence>
<evidence type="ECO:0000256" key="1">
    <source>
        <dbReference type="ARBA" id="ARBA00001946"/>
    </source>
</evidence>
<name>A0A5Q0UGR7_9ARCH</name>
<dbReference type="Proteomes" id="UP000377803">
    <property type="component" value="Chromosome"/>
</dbReference>
<proteinExistence type="inferred from homology"/>
<comment type="similarity">
    <text evidence="6">Belongs to the PINc/VapC protein family.</text>
</comment>
<dbReference type="KEGG" id="ncon:LC1Nh_0901"/>
<accession>A0A5Q0UGR7</accession>
<keyword evidence="3" id="KW-0479">Metal-binding</keyword>
<keyword evidence="8" id="KW-0255">Endonuclease</keyword>
<dbReference type="GO" id="GO:0046872">
    <property type="term" value="F:metal ion binding"/>
    <property type="evidence" value="ECO:0007669"/>
    <property type="project" value="UniProtKB-KW"/>
</dbReference>
<evidence type="ECO:0000256" key="3">
    <source>
        <dbReference type="ARBA" id="ARBA00022723"/>
    </source>
</evidence>
<gene>
    <name evidence="8" type="primary">vapC4</name>
    <name evidence="8" type="ORF">LC1Nh_0901</name>
</gene>
<protein>
    <submittedName>
        <fullName evidence="8">tRNA(fMet)-specific endonuclease VapC</fullName>
    </submittedName>
</protein>
<dbReference type="PANTHER" id="PTHR33653">
    <property type="entry name" value="RIBONUCLEASE VAPC2"/>
    <property type="match status" value="1"/>
</dbReference>
<dbReference type="GO" id="GO:0016787">
    <property type="term" value="F:hydrolase activity"/>
    <property type="evidence" value="ECO:0007669"/>
    <property type="project" value="UniProtKB-KW"/>
</dbReference>
<organism evidence="8 9">
    <name type="scientific">Candidatus Nanohalobium constans</name>
    <dbReference type="NCBI Taxonomy" id="2565781"/>
    <lineage>
        <taxon>Archaea</taxon>
        <taxon>Candidatus Nanohalarchaeota</taxon>
        <taxon>Candidatus Nanohalobia</taxon>
        <taxon>Candidatus Nanohalobiales</taxon>
        <taxon>Candidatus Nanohalobiaceae</taxon>
        <taxon>Candidatus Nanohalobium</taxon>
    </lineage>
</organism>
<dbReference type="EMBL" id="CP040089">
    <property type="protein sequence ID" value="QGA80784.1"/>
    <property type="molecule type" value="Genomic_DNA"/>
</dbReference>
<dbReference type="PANTHER" id="PTHR33653:SF1">
    <property type="entry name" value="RIBONUCLEASE VAPC2"/>
    <property type="match status" value="1"/>
</dbReference>
<dbReference type="GO" id="GO:0004519">
    <property type="term" value="F:endonuclease activity"/>
    <property type="evidence" value="ECO:0007669"/>
    <property type="project" value="UniProtKB-KW"/>
</dbReference>
<dbReference type="InterPro" id="IPR050556">
    <property type="entry name" value="Type_II_TA_system_RNase"/>
</dbReference>
<dbReference type="Pfam" id="PF01850">
    <property type="entry name" value="PIN"/>
    <property type="match status" value="1"/>
</dbReference>
<dbReference type="InterPro" id="IPR002716">
    <property type="entry name" value="PIN_dom"/>
</dbReference>
<dbReference type="InterPro" id="IPR029060">
    <property type="entry name" value="PIN-like_dom_sf"/>
</dbReference>
<comment type="cofactor">
    <cofactor evidence="1">
        <name>Mg(2+)</name>
        <dbReference type="ChEBI" id="CHEBI:18420"/>
    </cofactor>
</comment>
<keyword evidence="9" id="KW-1185">Reference proteome</keyword>
<reference evidence="9" key="1">
    <citation type="submission" date="2019-05" db="EMBL/GenBank/DDBJ databases">
        <title>Candidatus Nanohalobium constans, a novel model system to study the DPANN nano-sized archaea: genomic and physiological characterization of a nanoarchaeon co-cultured with its chitinotrophic host.</title>
        <authorList>
            <person name="La Cono V."/>
            <person name="Arcadi E."/>
            <person name="Crisafi F."/>
            <person name="Denaro R."/>
            <person name="La Spada G."/>
            <person name="Messina E."/>
            <person name="Smedile F."/>
            <person name="Toshchakov S.V."/>
            <person name="Shevchenko M.A."/>
            <person name="Golyshin P.N."/>
            <person name="Golyshina O.V."/>
            <person name="Ferrer M."/>
            <person name="Rohde M."/>
            <person name="Mushegian A."/>
            <person name="Sorokin D.Y."/>
            <person name="Giuliano L."/>
            <person name="Yakimov M.M."/>
        </authorList>
    </citation>
    <scope>NUCLEOTIDE SEQUENCE [LARGE SCALE GENOMIC DNA]</scope>
    <source>
        <strain evidence="9">LC1Nh</strain>
    </source>
</reference>